<feature type="domain" description="MOSC" evidence="1">
    <location>
        <begin position="24"/>
        <end position="161"/>
    </location>
</feature>
<accession>A0AB38FXQ7</accession>
<dbReference type="InterPro" id="IPR005163">
    <property type="entry name" value="Tri_helical_YiiM-like"/>
</dbReference>
<dbReference type="AlphaFoldDB" id="A0AB38FXQ7"/>
<dbReference type="GO" id="GO:0030151">
    <property type="term" value="F:molybdenum ion binding"/>
    <property type="evidence" value="ECO:0007669"/>
    <property type="project" value="InterPro"/>
</dbReference>
<sequence>MQPDYKLLSLHGNVTLPAGGTQKVVLTDSIYITAHGLEADNGIKEYYQDTECALLHYAQEHYVFWHEQYPNLAPEKITPGFFGENISTLGLTEKNVCIGDIFHLGAVELQVSWGREACEKIAGKLNDPLAPEIMHQQSRNGWFYRVLQSGEIHPGDKLILKARPKPKWTLSRVQHALWGEILLPEELEALNKMPELAESWRKLAGKRLEQYATL</sequence>
<proteinExistence type="predicted"/>
<dbReference type="PROSITE" id="PS51340">
    <property type="entry name" value="MOSC"/>
    <property type="match status" value="1"/>
</dbReference>
<dbReference type="SUPFAM" id="SSF50800">
    <property type="entry name" value="PK beta-barrel domain-like"/>
    <property type="match status" value="1"/>
</dbReference>
<dbReference type="EMBL" id="UAVL01000009">
    <property type="protein sequence ID" value="SQA62922.1"/>
    <property type="molecule type" value="Genomic_DNA"/>
</dbReference>
<dbReference type="PANTHER" id="PTHR30212:SF2">
    <property type="entry name" value="PROTEIN YIIM"/>
    <property type="match status" value="1"/>
</dbReference>
<organism evidence="2 3">
    <name type="scientific">Yokenella regensburgei</name>
    <dbReference type="NCBI Taxonomy" id="158877"/>
    <lineage>
        <taxon>Bacteria</taxon>
        <taxon>Pseudomonadati</taxon>
        <taxon>Pseudomonadota</taxon>
        <taxon>Gammaproteobacteria</taxon>
        <taxon>Enterobacterales</taxon>
        <taxon>Enterobacteriaceae</taxon>
        <taxon>Yokenella</taxon>
    </lineage>
</organism>
<evidence type="ECO:0000259" key="1">
    <source>
        <dbReference type="PROSITE" id="PS51340"/>
    </source>
</evidence>
<dbReference type="PANTHER" id="PTHR30212">
    <property type="entry name" value="PROTEIN YIIM"/>
    <property type="match status" value="1"/>
</dbReference>
<evidence type="ECO:0000313" key="2">
    <source>
        <dbReference type="EMBL" id="SQA62922.1"/>
    </source>
</evidence>
<reference evidence="2 3" key="1">
    <citation type="submission" date="2018-06" db="EMBL/GenBank/DDBJ databases">
        <authorList>
            <consortium name="Pathogen Informatics"/>
            <person name="Doyle S."/>
        </authorList>
    </citation>
    <scope>NUCLEOTIDE SEQUENCE [LARGE SCALE GENOMIC DNA]</scope>
    <source>
        <strain evidence="2 3">NCTC11967</strain>
    </source>
</reference>
<dbReference type="Proteomes" id="UP000251313">
    <property type="component" value="Unassembled WGS sequence"/>
</dbReference>
<evidence type="ECO:0000313" key="3">
    <source>
        <dbReference type="Proteomes" id="UP000251313"/>
    </source>
</evidence>
<name>A0AB38FXQ7_9ENTR</name>
<dbReference type="Gene3D" id="2.40.33.20">
    <property type="entry name" value="PK beta-barrel domain-like"/>
    <property type="match status" value="1"/>
</dbReference>
<dbReference type="RefSeq" id="WP_038253257.1">
    <property type="nucleotide sequence ID" value="NZ_UAVL01000009.1"/>
</dbReference>
<dbReference type="Pfam" id="PF03475">
    <property type="entry name" value="YiiM_3-alpha"/>
    <property type="match status" value="1"/>
</dbReference>
<dbReference type="InterPro" id="IPR005302">
    <property type="entry name" value="MoCF_Sase_C"/>
</dbReference>
<protein>
    <submittedName>
        <fullName evidence="2">6-N-hydroxylaminopurine resistance protein</fullName>
    </submittedName>
</protein>
<gene>
    <name evidence="2" type="primary">yiiM_2</name>
    <name evidence="2" type="ORF">NCTC11967_01940</name>
</gene>
<dbReference type="InterPro" id="IPR052353">
    <property type="entry name" value="Benzoxazolinone_Detox_Enz"/>
</dbReference>
<dbReference type="GO" id="GO:0003824">
    <property type="term" value="F:catalytic activity"/>
    <property type="evidence" value="ECO:0007669"/>
    <property type="project" value="InterPro"/>
</dbReference>
<dbReference type="GO" id="GO:0030170">
    <property type="term" value="F:pyridoxal phosphate binding"/>
    <property type="evidence" value="ECO:0007669"/>
    <property type="project" value="InterPro"/>
</dbReference>
<comment type="caution">
    <text evidence="2">The sequence shown here is derived from an EMBL/GenBank/DDBJ whole genome shotgun (WGS) entry which is preliminary data.</text>
</comment>
<dbReference type="InterPro" id="IPR011037">
    <property type="entry name" value="Pyrv_Knase-like_insert_dom_sf"/>
</dbReference>
<dbReference type="Pfam" id="PF03473">
    <property type="entry name" value="MOSC"/>
    <property type="match status" value="1"/>
</dbReference>